<keyword evidence="8" id="KW-0066">ATP synthesis</keyword>
<dbReference type="GO" id="GO:0046933">
    <property type="term" value="F:proton-transporting ATP synthase activity, rotational mechanism"/>
    <property type="evidence" value="ECO:0007669"/>
    <property type="project" value="InterPro"/>
</dbReference>
<evidence type="ECO:0000256" key="6">
    <source>
        <dbReference type="ARBA" id="ARBA00023136"/>
    </source>
</evidence>
<keyword evidence="5" id="KW-0406">Ion transport</keyword>
<evidence type="ECO:0000256" key="3">
    <source>
        <dbReference type="ARBA" id="ARBA00022448"/>
    </source>
</evidence>
<sequence>MAAGWNNALAWYRLKTQCVLPIDALEAPFSFIKLNPSVSTAATSSWSLVKSEYLPTFVDAASRADLVMKSSMKFSSAAITYNRFLSAIPCETTAVKVKGEIGRTVHAHSGVHANDPNFLQSFNKYEMDGDFTKDLFESSRASALFTTLAESHTCEQNARRNAVDKHPRTPPK</sequence>
<evidence type="ECO:0000256" key="8">
    <source>
        <dbReference type="ARBA" id="ARBA00023310"/>
    </source>
</evidence>
<keyword evidence="4" id="KW-0375">Hydrogen ion transport</keyword>
<keyword evidence="3" id="KW-0813">Transport</keyword>
<evidence type="ECO:0000256" key="7">
    <source>
        <dbReference type="ARBA" id="ARBA00023196"/>
    </source>
</evidence>
<keyword evidence="6" id="KW-0472">Membrane</keyword>
<dbReference type="OrthoDB" id="239812at2759"/>
<proteinExistence type="inferred from homology"/>
<organism evidence="9 10">
    <name type="scientific">Collybiopsis luxurians FD-317 M1</name>
    <dbReference type="NCBI Taxonomy" id="944289"/>
    <lineage>
        <taxon>Eukaryota</taxon>
        <taxon>Fungi</taxon>
        <taxon>Dikarya</taxon>
        <taxon>Basidiomycota</taxon>
        <taxon>Agaricomycotina</taxon>
        <taxon>Agaricomycetes</taxon>
        <taxon>Agaricomycetidae</taxon>
        <taxon>Agaricales</taxon>
        <taxon>Marasmiineae</taxon>
        <taxon>Omphalotaceae</taxon>
        <taxon>Collybiopsis</taxon>
        <taxon>Collybiopsis luxurians</taxon>
    </lineage>
</organism>
<dbReference type="GO" id="GO:0045259">
    <property type="term" value="C:proton-transporting ATP synthase complex"/>
    <property type="evidence" value="ECO:0007669"/>
    <property type="project" value="UniProtKB-KW"/>
</dbReference>
<dbReference type="AlphaFoldDB" id="A0A0D0C0V4"/>
<dbReference type="Gene3D" id="3.40.1380.10">
    <property type="match status" value="1"/>
</dbReference>
<dbReference type="SUPFAM" id="SSF52943">
    <property type="entry name" value="ATP synthase (F1-ATPase), gamma subunit"/>
    <property type="match status" value="1"/>
</dbReference>
<comment type="subcellular location">
    <subcellularLocation>
        <location evidence="1">Membrane</location>
        <topology evidence="1">Peripheral membrane protein</topology>
    </subcellularLocation>
</comment>
<reference evidence="9 10" key="1">
    <citation type="submission" date="2014-04" db="EMBL/GenBank/DDBJ databases">
        <title>Evolutionary Origins and Diversification of the Mycorrhizal Mutualists.</title>
        <authorList>
            <consortium name="DOE Joint Genome Institute"/>
            <consortium name="Mycorrhizal Genomics Consortium"/>
            <person name="Kohler A."/>
            <person name="Kuo A."/>
            <person name="Nagy L.G."/>
            <person name="Floudas D."/>
            <person name="Copeland A."/>
            <person name="Barry K.W."/>
            <person name="Cichocki N."/>
            <person name="Veneault-Fourrey C."/>
            <person name="LaButti K."/>
            <person name="Lindquist E.A."/>
            <person name="Lipzen A."/>
            <person name="Lundell T."/>
            <person name="Morin E."/>
            <person name="Murat C."/>
            <person name="Riley R."/>
            <person name="Ohm R."/>
            <person name="Sun H."/>
            <person name="Tunlid A."/>
            <person name="Henrissat B."/>
            <person name="Grigoriev I.V."/>
            <person name="Hibbett D.S."/>
            <person name="Martin F."/>
        </authorList>
    </citation>
    <scope>NUCLEOTIDE SEQUENCE [LARGE SCALE GENOMIC DNA]</scope>
    <source>
        <strain evidence="9 10">FD-317 M1</strain>
    </source>
</reference>
<protein>
    <submittedName>
        <fullName evidence="9">Uncharacterized protein</fullName>
    </submittedName>
</protein>
<evidence type="ECO:0000256" key="2">
    <source>
        <dbReference type="ARBA" id="ARBA00007681"/>
    </source>
</evidence>
<evidence type="ECO:0000256" key="5">
    <source>
        <dbReference type="ARBA" id="ARBA00023065"/>
    </source>
</evidence>
<evidence type="ECO:0000313" key="9">
    <source>
        <dbReference type="EMBL" id="KIK51287.1"/>
    </source>
</evidence>
<dbReference type="InterPro" id="IPR035968">
    <property type="entry name" value="ATP_synth_F1_ATPase_gsu"/>
</dbReference>
<dbReference type="HOGENOM" id="CLU_1555424_0_0_1"/>
<keyword evidence="10" id="KW-1185">Reference proteome</keyword>
<accession>A0A0D0C0V4</accession>
<name>A0A0D0C0V4_9AGAR</name>
<dbReference type="EMBL" id="KN834867">
    <property type="protein sequence ID" value="KIK51287.1"/>
    <property type="molecule type" value="Genomic_DNA"/>
</dbReference>
<evidence type="ECO:0000313" key="10">
    <source>
        <dbReference type="Proteomes" id="UP000053593"/>
    </source>
</evidence>
<evidence type="ECO:0000256" key="1">
    <source>
        <dbReference type="ARBA" id="ARBA00004170"/>
    </source>
</evidence>
<evidence type="ECO:0000256" key="4">
    <source>
        <dbReference type="ARBA" id="ARBA00022781"/>
    </source>
</evidence>
<gene>
    <name evidence="9" type="ORF">GYMLUDRAFT_252197</name>
</gene>
<keyword evidence="7" id="KW-0139">CF(1)</keyword>
<comment type="similarity">
    <text evidence="2">Belongs to the ATPase gamma chain family.</text>
</comment>
<dbReference type="Proteomes" id="UP000053593">
    <property type="component" value="Unassembled WGS sequence"/>
</dbReference>